<evidence type="ECO:0000256" key="2">
    <source>
        <dbReference type="RuleBase" id="RU363034"/>
    </source>
</evidence>
<dbReference type="GO" id="GO:0006508">
    <property type="term" value="P:proteolysis"/>
    <property type="evidence" value="ECO:0007669"/>
    <property type="project" value="UniProtKB-KW"/>
</dbReference>
<gene>
    <name evidence="5" type="ORF">B5V51_6558</name>
</gene>
<dbReference type="InterPro" id="IPR043504">
    <property type="entry name" value="Peptidase_S1_PA_chymotrypsin"/>
</dbReference>
<keyword evidence="1" id="KW-1015">Disulfide bond</keyword>
<dbReference type="PROSITE" id="PS00135">
    <property type="entry name" value="TRYPSIN_SER"/>
    <property type="match status" value="1"/>
</dbReference>
<keyword evidence="3" id="KW-0732">Signal</keyword>
<feature type="domain" description="Peptidase S1" evidence="4">
    <location>
        <begin position="63"/>
        <end position="300"/>
    </location>
</feature>
<evidence type="ECO:0000259" key="4">
    <source>
        <dbReference type="PROSITE" id="PS50240"/>
    </source>
</evidence>
<dbReference type="STRING" id="7102.A0A2A4K239"/>
<dbReference type="InterPro" id="IPR001314">
    <property type="entry name" value="Peptidase_S1A"/>
</dbReference>
<proteinExistence type="predicted"/>
<dbReference type="SMART" id="SM00020">
    <property type="entry name" value="Tryp_SPc"/>
    <property type="match status" value="1"/>
</dbReference>
<evidence type="ECO:0000256" key="3">
    <source>
        <dbReference type="SAM" id="SignalP"/>
    </source>
</evidence>
<evidence type="ECO:0000313" key="5">
    <source>
        <dbReference type="EMBL" id="PCG77702.1"/>
    </source>
</evidence>
<dbReference type="InterPro" id="IPR001254">
    <property type="entry name" value="Trypsin_dom"/>
</dbReference>
<dbReference type="InterPro" id="IPR051333">
    <property type="entry name" value="CLIP_Serine_Protease"/>
</dbReference>
<protein>
    <recommendedName>
        <fullName evidence="4">Peptidase S1 domain-containing protein</fullName>
    </recommendedName>
</protein>
<dbReference type="PANTHER" id="PTHR24260">
    <property type="match status" value="1"/>
</dbReference>
<dbReference type="Gene3D" id="2.40.10.10">
    <property type="entry name" value="Trypsin-like serine proteases"/>
    <property type="match status" value="1"/>
</dbReference>
<evidence type="ECO:0000256" key="1">
    <source>
        <dbReference type="ARBA" id="ARBA00023157"/>
    </source>
</evidence>
<dbReference type="PROSITE" id="PS00134">
    <property type="entry name" value="TRYPSIN_HIS"/>
    <property type="match status" value="1"/>
</dbReference>
<organism evidence="5">
    <name type="scientific">Heliothis virescens</name>
    <name type="common">Tobacco budworm moth</name>
    <dbReference type="NCBI Taxonomy" id="7102"/>
    <lineage>
        <taxon>Eukaryota</taxon>
        <taxon>Metazoa</taxon>
        <taxon>Ecdysozoa</taxon>
        <taxon>Arthropoda</taxon>
        <taxon>Hexapoda</taxon>
        <taxon>Insecta</taxon>
        <taxon>Pterygota</taxon>
        <taxon>Neoptera</taxon>
        <taxon>Endopterygota</taxon>
        <taxon>Lepidoptera</taxon>
        <taxon>Glossata</taxon>
        <taxon>Ditrysia</taxon>
        <taxon>Noctuoidea</taxon>
        <taxon>Noctuidae</taxon>
        <taxon>Heliothinae</taxon>
        <taxon>Heliothis</taxon>
    </lineage>
</organism>
<comment type="caution">
    <text evidence="5">The sequence shown here is derived from an EMBL/GenBank/DDBJ whole genome shotgun (WGS) entry which is preliminary data.</text>
</comment>
<dbReference type="InterPro" id="IPR018114">
    <property type="entry name" value="TRYPSIN_HIS"/>
</dbReference>
<dbReference type="CDD" id="cd00190">
    <property type="entry name" value="Tryp_SPc"/>
    <property type="match status" value="1"/>
</dbReference>
<name>A0A2A4K239_HELVI</name>
<dbReference type="PANTHER" id="PTHR24260:SF134">
    <property type="entry name" value="AT07769P-RELATED"/>
    <property type="match status" value="1"/>
</dbReference>
<keyword evidence="2" id="KW-0645">Protease</keyword>
<dbReference type="AlphaFoldDB" id="A0A2A4K239"/>
<dbReference type="InterPro" id="IPR009003">
    <property type="entry name" value="Peptidase_S1_PA"/>
</dbReference>
<dbReference type="Pfam" id="PF00089">
    <property type="entry name" value="Trypsin"/>
    <property type="match status" value="1"/>
</dbReference>
<dbReference type="GO" id="GO:0004252">
    <property type="term" value="F:serine-type endopeptidase activity"/>
    <property type="evidence" value="ECO:0007669"/>
    <property type="project" value="InterPro"/>
</dbReference>
<accession>A0A2A4K239</accession>
<feature type="chain" id="PRO_5013218011" description="Peptidase S1 domain-containing protein" evidence="3">
    <location>
        <begin position="18"/>
        <end position="300"/>
    </location>
</feature>
<keyword evidence="2" id="KW-0720">Serine protease</keyword>
<dbReference type="SUPFAM" id="SSF50494">
    <property type="entry name" value="Trypsin-like serine proteases"/>
    <property type="match status" value="1"/>
</dbReference>
<dbReference type="InterPro" id="IPR033116">
    <property type="entry name" value="TRYPSIN_SER"/>
</dbReference>
<dbReference type="PROSITE" id="PS50240">
    <property type="entry name" value="TRYPSIN_DOM"/>
    <property type="match status" value="1"/>
</dbReference>
<feature type="signal peptide" evidence="3">
    <location>
        <begin position="1"/>
        <end position="17"/>
    </location>
</feature>
<dbReference type="EMBL" id="NWSH01000291">
    <property type="protein sequence ID" value="PCG77702.1"/>
    <property type="molecule type" value="Genomic_DNA"/>
</dbReference>
<keyword evidence="2" id="KW-0378">Hydrolase</keyword>
<sequence>MKFLAVTLVALAAVVSARNVDLQNVIDLEDITAYGYLAKVGAPLAESIRKAEEEANRGSISRIAGGSAASLGQIPFQAGLLIDFDEGRAACGGSLLNAQRVLTAAHCWFDGENQAYGIEVILGSVQLYFGGVRLYSSNVVMHENWTPSLIRNDIAIINLPSAAPLSNAIAPIALPSGSEINELFVGDIATASGFGRVADDSSGNLSINQFLSHVDVPVISHLACFLRFPLIVQSSNICIDTSGGRSTCRGDSGGPLSVFRNNRRILIGVTSFGSARGCQVGAPAAFARVTSFIDWINQRL</sequence>
<dbReference type="PRINTS" id="PR00722">
    <property type="entry name" value="CHYMOTRYPSIN"/>
</dbReference>
<reference evidence="5" key="1">
    <citation type="submission" date="2017-09" db="EMBL/GenBank/DDBJ databases">
        <title>Contemporary evolution of a Lepidopteran species, Heliothis virescens, in response to modern agricultural practices.</title>
        <authorList>
            <person name="Fritz M.L."/>
            <person name="Deyonke A.M."/>
            <person name="Papanicolaou A."/>
            <person name="Micinski S."/>
            <person name="Westbrook J."/>
            <person name="Gould F."/>
        </authorList>
    </citation>
    <scope>NUCLEOTIDE SEQUENCE [LARGE SCALE GENOMIC DNA]</scope>
    <source>
        <strain evidence="5">HvINT-</strain>
        <tissue evidence="5">Whole body</tissue>
    </source>
</reference>